<dbReference type="EMBL" id="LN871598">
    <property type="protein sequence ID" value="SJK86475.1"/>
    <property type="molecule type" value="Genomic_DNA"/>
</dbReference>
<protein>
    <submittedName>
        <fullName evidence="1">Uncharacterized protein</fullName>
    </submittedName>
</protein>
<name>A0A1R4AC09_BABMR</name>
<organism evidence="1 2">
    <name type="scientific">Babesia microti (strain RI)</name>
    <dbReference type="NCBI Taxonomy" id="1133968"/>
    <lineage>
        <taxon>Eukaryota</taxon>
        <taxon>Sar</taxon>
        <taxon>Alveolata</taxon>
        <taxon>Apicomplexa</taxon>
        <taxon>Aconoidasida</taxon>
        <taxon>Piroplasmida</taxon>
        <taxon>Babesiidae</taxon>
        <taxon>Babesia</taxon>
    </lineage>
</organism>
<dbReference type="GeneID" id="33043709"/>
<accession>A0A1R4AC09</accession>
<dbReference type="VEuPathDB" id="PiroplasmaDB:BMR1_03g02576"/>
<dbReference type="AlphaFoldDB" id="A0A1R4AC09"/>
<evidence type="ECO:0000313" key="1">
    <source>
        <dbReference type="EMBL" id="SJK86475.1"/>
    </source>
</evidence>
<dbReference type="Proteomes" id="UP000002899">
    <property type="component" value="Chromosome III"/>
</dbReference>
<reference evidence="1 2" key="1">
    <citation type="journal article" date="2012" name="Nucleic Acids Res.">
        <title>Sequencing of the smallest Apicomplexan genome from the human pathogen Babesia microti.</title>
        <authorList>
            <person name="Cornillot E."/>
            <person name="Hadj-Kaddour K."/>
            <person name="Dassouli A."/>
            <person name="Noel B."/>
            <person name="Ranwez V."/>
            <person name="Vacherie B."/>
            <person name="Augagneur Y."/>
            <person name="Bres V."/>
            <person name="Duclos A."/>
            <person name="Randazzo S."/>
            <person name="Carcy B."/>
            <person name="Debierre-Grockiego F."/>
            <person name="Delbecq S."/>
            <person name="Moubri-Menage K."/>
            <person name="Shams-Eldin H."/>
            <person name="Usmani-Brown S."/>
            <person name="Bringaud F."/>
            <person name="Wincker P."/>
            <person name="Vivares C.P."/>
            <person name="Schwarz R.T."/>
            <person name="Schetters T.P."/>
            <person name="Krause P.J."/>
            <person name="Gorenflot A."/>
            <person name="Berry V."/>
            <person name="Barbe V."/>
            <person name="Ben Mamoun C."/>
        </authorList>
    </citation>
    <scope>NUCLEOTIDE SEQUENCE [LARGE SCALE GENOMIC DNA]</scope>
    <source>
        <strain evidence="1 2">RI</strain>
    </source>
</reference>
<dbReference type="RefSeq" id="XP_021338632.1">
    <property type="nucleotide sequence ID" value="XM_021482071.1"/>
</dbReference>
<evidence type="ECO:0000313" key="2">
    <source>
        <dbReference type="Proteomes" id="UP000002899"/>
    </source>
</evidence>
<sequence length="59" mass="6726">MYNKKYHNSFIGATKKYEIRIKRIGSLLLESYVPVDSSDGIPLGQIPNDIKYLTPRGIL</sequence>
<reference evidence="1 2" key="3">
    <citation type="journal article" date="2016" name="Sci. Rep.">
        <title>Genome-wide diversity and gene expression profiling of Babesia microti isolates identify polymorphic genes that mediate host-pathogen interactions.</title>
        <authorList>
            <person name="Silva J.C."/>
            <person name="Cornillot E."/>
            <person name="McCracken C."/>
            <person name="Usmani-Brown S."/>
            <person name="Dwivedi A."/>
            <person name="Ifeonu O.O."/>
            <person name="Crabtree J."/>
            <person name="Gotia H.T."/>
            <person name="Virji A.Z."/>
            <person name="Reynes C."/>
            <person name="Colinge J."/>
            <person name="Kumar V."/>
            <person name="Lawres L."/>
            <person name="Pazzi J.E."/>
            <person name="Pablo J.V."/>
            <person name="Hung C."/>
            <person name="Brancato J."/>
            <person name="Kumari P."/>
            <person name="Orvis J."/>
            <person name="Tretina K."/>
            <person name="Chibucos M."/>
            <person name="Ott S."/>
            <person name="Sadzewicz L."/>
            <person name="Sengamalay N."/>
            <person name="Shetty A.C."/>
            <person name="Su Q."/>
            <person name="Tallon L."/>
            <person name="Fraser C.M."/>
            <person name="Frutos R."/>
            <person name="Molina D.M."/>
            <person name="Krause P.J."/>
            <person name="Ben Mamoun C."/>
        </authorList>
    </citation>
    <scope>NUCLEOTIDE SEQUENCE [LARGE SCALE GENOMIC DNA]</scope>
    <source>
        <strain evidence="1 2">RI</strain>
    </source>
</reference>
<reference evidence="1 2" key="2">
    <citation type="journal article" date="2013" name="PLoS ONE">
        <title>Whole genome mapping and re-organization of the nuclear and mitochondrial genomes of Babesia microti isolates.</title>
        <authorList>
            <person name="Cornillot E."/>
            <person name="Dassouli A."/>
            <person name="Garg A."/>
            <person name="Pachikara N."/>
            <person name="Randazzo S."/>
            <person name="Depoix D."/>
            <person name="Carcy B."/>
            <person name="Delbecq S."/>
            <person name="Frutos R."/>
            <person name="Silva J.C."/>
            <person name="Sutton R."/>
            <person name="Krause P.J."/>
            <person name="Mamoun C.B."/>
        </authorList>
    </citation>
    <scope>NUCLEOTIDE SEQUENCE [LARGE SCALE GENOMIC DNA]</scope>
    <source>
        <strain evidence="1 2">RI</strain>
    </source>
</reference>
<keyword evidence="2" id="KW-1185">Reference proteome</keyword>
<proteinExistence type="predicted"/>
<dbReference type="KEGG" id="bmic:BMR1_03g02576"/>